<evidence type="ECO:0000256" key="1">
    <source>
        <dbReference type="ARBA" id="ARBA00023239"/>
    </source>
</evidence>
<reference evidence="4" key="1">
    <citation type="submission" date="2016-04" db="EMBL/GenBank/DDBJ databases">
        <authorList>
            <person name="Lyu Z."/>
            <person name="Lyu W."/>
        </authorList>
    </citation>
    <scope>NUCLEOTIDE SEQUENCE [LARGE SCALE GENOMIC DNA]</scope>
    <source>
        <strain evidence="4">C44</strain>
    </source>
</reference>
<dbReference type="InterPro" id="IPR052172">
    <property type="entry name" value="UxaA_altronate/galactarate_dh"/>
</dbReference>
<dbReference type="PANTHER" id="PTHR30536">
    <property type="entry name" value="ALTRONATE/GALACTARATE DEHYDRATASE"/>
    <property type="match status" value="1"/>
</dbReference>
<dbReference type="InterPro" id="IPR044144">
    <property type="entry name" value="SAF_UxaA/GarD"/>
</dbReference>
<sequence>METKEKTFGAGVSCIVMNQNDNVVTLLRSINKGEVLTFQIEDQTCTLTAKEDVAFGHKLALNQIKIGDTILKYGESIGIATTTIEEGEHVHVHNLIGVRGRGDQ</sequence>
<feature type="domain" description="SAF" evidence="2">
    <location>
        <begin position="21"/>
        <end position="96"/>
    </location>
</feature>
<keyword evidence="1" id="KW-0456">Lyase</keyword>
<evidence type="ECO:0000313" key="3">
    <source>
        <dbReference type="EMBL" id="OAS89360.1"/>
    </source>
</evidence>
<evidence type="ECO:0000259" key="2">
    <source>
        <dbReference type="SMART" id="SM00858"/>
    </source>
</evidence>
<organism evidence="3 4">
    <name type="scientific">Metabacillus litoralis</name>
    <dbReference type="NCBI Taxonomy" id="152268"/>
    <lineage>
        <taxon>Bacteria</taxon>
        <taxon>Bacillati</taxon>
        <taxon>Bacillota</taxon>
        <taxon>Bacilli</taxon>
        <taxon>Bacillales</taxon>
        <taxon>Bacillaceae</taxon>
        <taxon>Metabacillus</taxon>
    </lineage>
</organism>
<dbReference type="RefSeq" id="WP_066325067.1">
    <property type="nucleotide sequence ID" value="NZ_LWSG01000001.1"/>
</dbReference>
<dbReference type="CDD" id="cd11613">
    <property type="entry name" value="SAF_AH_GD"/>
    <property type="match status" value="1"/>
</dbReference>
<protein>
    <recommendedName>
        <fullName evidence="2">SAF domain-containing protein</fullName>
    </recommendedName>
</protein>
<dbReference type="Proteomes" id="UP000078534">
    <property type="component" value="Unassembled WGS sequence"/>
</dbReference>
<dbReference type="SMART" id="SM00858">
    <property type="entry name" value="SAF"/>
    <property type="match status" value="1"/>
</dbReference>
<proteinExistence type="predicted"/>
<dbReference type="GO" id="GO:0019698">
    <property type="term" value="P:D-galacturonate catabolic process"/>
    <property type="evidence" value="ECO:0007669"/>
    <property type="project" value="TreeGrafter"/>
</dbReference>
<dbReference type="Pfam" id="PF08666">
    <property type="entry name" value="SAF"/>
    <property type="match status" value="1"/>
</dbReference>
<dbReference type="GO" id="GO:0016829">
    <property type="term" value="F:lyase activity"/>
    <property type="evidence" value="ECO:0007669"/>
    <property type="project" value="UniProtKB-KW"/>
</dbReference>
<dbReference type="Gene3D" id="2.30.130.110">
    <property type="match status" value="1"/>
</dbReference>
<evidence type="ECO:0000313" key="4">
    <source>
        <dbReference type="Proteomes" id="UP000078534"/>
    </source>
</evidence>
<dbReference type="PANTHER" id="PTHR30536:SF5">
    <property type="entry name" value="ALTRONATE DEHYDRATASE"/>
    <property type="match status" value="1"/>
</dbReference>
<comment type="caution">
    <text evidence="3">The sequence shown here is derived from an EMBL/GenBank/DDBJ whole genome shotgun (WGS) entry which is preliminary data.</text>
</comment>
<name>A0A179T7I4_9BACI</name>
<keyword evidence="4" id="KW-1185">Reference proteome</keyword>
<dbReference type="OrthoDB" id="9804574at2"/>
<gene>
    <name evidence="3" type="ORF">A6K24_02070</name>
</gene>
<dbReference type="InterPro" id="IPR013974">
    <property type="entry name" value="SAF"/>
</dbReference>
<dbReference type="STRING" id="152268.A6K24_02070"/>
<dbReference type="AlphaFoldDB" id="A0A179T7I4"/>
<accession>A0A179T7I4</accession>
<dbReference type="EMBL" id="LWSG01000001">
    <property type="protein sequence ID" value="OAS89360.1"/>
    <property type="molecule type" value="Genomic_DNA"/>
</dbReference>